<dbReference type="Proteomes" id="UP000494165">
    <property type="component" value="Unassembled WGS sequence"/>
</dbReference>
<name>A0A8S1CCY0_9INSE</name>
<dbReference type="OrthoDB" id="245697at2759"/>
<reference evidence="4 5" key="1">
    <citation type="submission" date="2020-04" db="EMBL/GenBank/DDBJ databases">
        <authorList>
            <person name="Alioto T."/>
            <person name="Alioto T."/>
            <person name="Gomez Garrido J."/>
        </authorList>
    </citation>
    <scope>NUCLEOTIDE SEQUENCE [LARGE SCALE GENOMIC DNA]</scope>
</reference>
<evidence type="ECO:0000256" key="1">
    <source>
        <dbReference type="SAM" id="Coils"/>
    </source>
</evidence>
<feature type="compositionally biased region" description="Acidic residues" evidence="2">
    <location>
        <begin position="1"/>
        <end position="26"/>
    </location>
</feature>
<sequence length="576" mass="63445">MSSEEDLAGGMSDLDDDLDEENDFDAEDQHIFQQQVKELQCAVVEMKGAFEAALEKLSLIDDHRKDTSSPTEPKDDGQLAEALRLLITYKNELDTTQATVRALQGQVDSLEMTVRTLSEERDTLTHELLLSGALPARFRTNGSSDAPSSDSGVALLLERANAAFNSAQSNAQVSNLVHDYVATLTDSPDDDSECSLSLAAAKSLSLCTSLGQQCGLQLLEMDSTFVTQRLQVAKELLALEQDYCSTLQTMQEAFAQPLKASGIVQQTELNTLFPEEVWQLRTEHSALLTSLKARVSTWDQHSQLGDLLQKLLADPNGSDVLRLYTSYANAFPEVVQTFHRLCKASPAFTRFLKSCLQRPACTGLDLGALLLTPVQHMPRYVLLLRQFLQATPQASPEHAAISTCLRRLKDFLARLNDSMEHSFQLVASQVEAPKPQPSRGGCKLTRMRSKDSNVSSRKSRPSRSSSEWALTKQHRSHSSESELSSEECASPASRFCSTKSEPSLLSPGKQAVVVPNTGASSVVVTATPSKYVTLFDSSNKQKKKSFSLKNLLTFRKRNQGVLLKDRDDHRLNSSPC</sequence>
<feature type="coiled-coil region" evidence="1">
    <location>
        <begin position="93"/>
        <end position="127"/>
    </location>
</feature>
<dbReference type="PROSITE" id="PS50010">
    <property type="entry name" value="DH_2"/>
    <property type="match status" value="1"/>
</dbReference>
<evidence type="ECO:0000256" key="2">
    <source>
        <dbReference type="SAM" id="MobiDB-lite"/>
    </source>
</evidence>
<comment type="caution">
    <text evidence="4">The sequence shown here is derived from an EMBL/GenBank/DDBJ whole genome shotgun (WGS) entry which is preliminary data.</text>
</comment>
<accession>A0A8S1CCY0</accession>
<evidence type="ECO:0000313" key="4">
    <source>
        <dbReference type="EMBL" id="CAB3368154.1"/>
    </source>
</evidence>
<dbReference type="Gene3D" id="1.20.900.10">
    <property type="entry name" value="Dbl homology (DH) domain"/>
    <property type="match status" value="1"/>
</dbReference>
<dbReference type="Pfam" id="PF00621">
    <property type="entry name" value="RhoGEF"/>
    <property type="match status" value="1"/>
</dbReference>
<proteinExistence type="predicted"/>
<dbReference type="EMBL" id="CADEPI010000036">
    <property type="protein sequence ID" value="CAB3368154.1"/>
    <property type="molecule type" value="Genomic_DNA"/>
</dbReference>
<dbReference type="SMART" id="SM00325">
    <property type="entry name" value="RhoGEF"/>
    <property type="match status" value="1"/>
</dbReference>
<feature type="compositionally biased region" description="Low complexity" evidence="2">
    <location>
        <begin position="452"/>
        <end position="466"/>
    </location>
</feature>
<organism evidence="4 5">
    <name type="scientific">Cloeon dipterum</name>
    <dbReference type="NCBI Taxonomy" id="197152"/>
    <lineage>
        <taxon>Eukaryota</taxon>
        <taxon>Metazoa</taxon>
        <taxon>Ecdysozoa</taxon>
        <taxon>Arthropoda</taxon>
        <taxon>Hexapoda</taxon>
        <taxon>Insecta</taxon>
        <taxon>Pterygota</taxon>
        <taxon>Palaeoptera</taxon>
        <taxon>Ephemeroptera</taxon>
        <taxon>Pisciforma</taxon>
        <taxon>Baetidae</taxon>
        <taxon>Cloeon</taxon>
    </lineage>
</organism>
<dbReference type="InterPro" id="IPR000219">
    <property type="entry name" value="DH_dom"/>
</dbReference>
<keyword evidence="5" id="KW-1185">Reference proteome</keyword>
<dbReference type="GO" id="GO:0005085">
    <property type="term" value="F:guanyl-nucleotide exchange factor activity"/>
    <property type="evidence" value="ECO:0007669"/>
    <property type="project" value="InterPro"/>
</dbReference>
<feature type="domain" description="DH" evidence="3">
    <location>
        <begin position="228"/>
        <end position="418"/>
    </location>
</feature>
<dbReference type="PANTHER" id="PTHR12673">
    <property type="entry name" value="FACIOGENITAL DYSPLASIA PROTEIN"/>
    <property type="match status" value="1"/>
</dbReference>
<protein>
    <recommendedName>
        <fullName evidence="3">DH domain-containing protein</fullName>
    </recommendedName>
</protein>
<keyword evidence="1" id="KW-0175">Coiled coil</keyword>
<feature type="region of interest" description="Disordered" evidence="2">
    <location>
        <begin position="1"/>
        <end position="28"/>
    </location>
</feature>
<dbReference type="PANTHER" id="PTHR12673:SF159">
    <property type="entry name" value="LD03170P"/>
    <property type="match status" value="1"/>
</dbReference>
<evidence type="ECO:0000259" key="3">
    <source>
        <dbReference type="PROSITE" id="PS50010"/>
    </source>
</evidence>
<dbReference type="SUPFAM" id="SSF48065">
    <property type="entry name" value="DBL homology domain (DH-domain)"/>
    <property type="match status" value="1"/>
</dbReference>
<dbReference type="InterPro" id="IPR035899">
    <property type="entry name" value="DBL_dom_sf"/>
</dbReference>
<gene>
    <name evidence="4" type="ORF">CLODIP_2_CD08121</name>
</gene>
<evidence type="ECO:0000313" key="5">
    <source>
        <dbReference type="Proteomes" id="UP000494165"/>
    </source>
</evidence>
<dbReference type="AlphaFoldDB" id="A0A8S1CCY0"/>
<dbReference type="InterPro" id="IPR051092">
    <property type="entry name" value="FYVE_RhoGEF_PH"/>
</dbReference>
<feature type="region of interest" description="Disordered" evidence="2">
    <location>
        <begin position="427"/>
        <end position="486"/>
    </location>
</feature>
<dbReference type="GO" id="GO:0005737">
    <property type="term" value="C:cytoplasm"/>
    <property type="evidence" value="ECO:0007669"/>
    <property type="project" value="TreeGrafter"/>
</dbReference>
<dbReference type="CDD" id="cd00160">
    <property type="entry name" value="RhoGEF"/>
    <property type="match status" value="1"/>
</dbReference>